<sequence>MADFNEKLLELIQEKRQWMIQTAKEKGMNHQDTINASQALDYYLNLHHRHISQNEKISEQTWKGKERLEKEAQ</sequence>
<dbReference type="Gene3D" id="4.10.280.10">
    <property type="entry name" value="Helix-loop-helix DNA-binding domain"/>
    <property type="match status" value="1"/>
</dbReference>
<protein>
    <recommendedName>
        <fullName evidence="3">Spo0E like sporulation regulatory protein</fullName>
    </recommendedName>
</protein>
<dbReference type="RefSeq" id="WP_343837959.1">
    <property type="nucleotide sequence ID" value="NZ_BAAADO010000002.1"/>
</dbReference>
<evidence type="ECO:0000313" key="1">
    <source>
        <dbReference type="EMBL" id="GAA0485419.1"/>
    </source>
</evidence>
<evidence type="ECO:0000313" key="2">
    <source>
        <dbReference type="Proteomes" id="UP001500880"/>
    </source>
</evidence>
<evidence type="ECO:0008006" key="3">
    <source>
        <dbReference type="Google" id="ProtNLM"/>
    </source>
</evidence>
<gene>
    <name evidence="1" type="ORF">GCM10008986_08380</name>
</gene>
<dbReference type="EMBL" id="BAAADO010000002">
    <property type="protein sequence ID" value="GAA0485419.1"/>
    <property type="molecule type" value="Genomic_DNA"/>
</dbReference>
<dbReference type="InterPro" id="IPR018540">
    <property type="entry name" value="Spo0E-like"/>
</dbReference>
<proteinExistence type="predicted"/>
<dbReference type="SUPFAM" id="SSF140500">
    <property type="entry name" value="BAS1536-like"/>
    <property type="match status" value="1"/>
</dbReference>
<accession>A0ABP3KR18</accession>
<comment type="caution">
    <text evidence="1">The sequence shown here is derived from an EMBL/GenBank/DDBJ whole genome shotgun (WGS) entry which is preliminary data.</text>
</comment>
<dbReference type="Pfam" id="PF09388">
    <property type="entry name" value="SpoOE-like"/>
    <property type="match status" value="1"/>
</dbReference>
<dbReference type="InterPro" id="IPR036638">
    <property type="entry name" value="HLH_DNA-bd_sf"/>
</dbReference>
<keyword evidence="2" id="KW-1185">Reference proteome</keyword>
<dbReference type="Proteomes" id="UP001500880">
    <property type="component" value="Unassembled WGS sequence"/>
</dbReference>
<dbReference type="InterPro" id="IPR037208">
    <property type="entry name" value="Spo0E-like_sf"/>
</dbReference>
<organism evidence="1 2">
    <name type="scientific">Salinibacillus aidingensis</name>
    <dbReference type="NCBI Taxonomy" id="237684"/>
    <lineage>
        <taxon>Bacteria</taxon>
        <taxon>Bacillati</taxon>
        <taxon>Bacillota</taxon>
        <taxon>Bacilli</taxon>
        <taxon>Bacillales</taxon>
        <taxon>Bacillaceae</taxon>
        <taxon>Salinibacillus</taxon>
    </lineage>
</organism>
<name>A0ABP3KR18_9BACI</name>
<reference evidence="2" key="1">
    <citation type="journal article" date="2019" name="Int. J. Syst. Evol. Microbiol.">
        <title>The Global Catalogue of Microorganisms (GCM) 10K type strain sequencing project: providing services to taxonomists for standard genome sequencing and annotation.</title>
        <authorList>
            <consortium name="The Broad Institute Genomics Platform"/>
            <consortium name="The Broad Institute Genome Sequencing Center for Infectious Disease"/>
            <person name="Wu L."/>
            <person name="Ma J."/>
        </authorList>
    </citation>
    <scope>NUCLEOTIDE SEQUENCE [LARGE SCALE GENOMIC DNA]</scope>
    <source>
        <strain evidence="2">JCM 12389</strain>
    </source>
</reference>